<feature type="non-terminal residue" evidence="1">
    <location>
        <position position="1"/>
    </location>
</feature>
<evidence type="ECO:0000313" key="1">
    <source>
        <dbReference type="EMBL" id="KAG6921038.1"/>
    </source>
</evidence>
<gene>
    <name evidence="1" type="primary">rnf213b</name>
    <name evidence="1" type="ORF">G0U57_010911</name>
</gene>
<evidence type="ECO:0000313" key="2">
    <source>
        <dbReference type="Proteomes" id="UP000765507"/>
    </source>
</evidence>
<comment type="caution">
    <text evidence="1">The sequence shown here is derived from an EMBL/GenBank/DDBJ whole genome shotgun (WGS) entry which is preliminary data.</text>
</comment>
<protein>
    <submittedName>
        <fullName evidence="1">Ring finger protein 213b</fullName>
    </submittedName>
</protein>
<reference evidence="1 2" key="1">
    <citation type="journal article" date="2020" name="G3 (Bethesda)">
        <title>Draft Genome of the Common Snapping Turtle, Chelydra serpentina, a Model for Phenotypic Plasticity in Reptiles.</title>
        <authorList>
            <person name="Das D."/>
            <person name="Singh S.K."/>
            <person name="Bierstedt J."/>
            <person name="Erickson A."/>
            <person name="Galli G.L.J."/>
            <person name="Crossley D.A. 2nd"/>
            <person name="Rhen T."/>
        </authorList>
    </citation>
    <scope>NUCLEOTIDE SEQUENCE [LARGE SCALE GENOMIC DNA]</scope>
    <source>
        <strain evidence="1">KW</strain>
    </source>
</reference>
<proteinExistence type="predicted"/>
<dbReference type="Proteomes" id="UP000765507">
    <property type="component" value="Unassembled WGS sequence"/>
</dbReference>
<feature type="non-terminal residue" evidence="1">
    <location>
        <position position="99"/>
    </location>
</feature>
<name>A0A8T1RWQ9_CHESE</name>
<accession>A0A8T1RWQ9</accession>
<dbReference type="AlphaFoldDB" id="A0A8T1RWQ9"/>
<dbReference type="EMBL" id="JAHGAV010002918">
    <property type="protein sequence ID" value="KAG6921038.1"/>
    <property type="molecule type" value="Genomic_DNA"/>
</dbReference>
<sequence>ALLHSSMLLGTFTDRQSILELMKVKPQDAEKFFLDHLGKDIQFLAESLSGNIDDATMAVHLFLGYILDSTADTNMTIKVMREKEDRVQWESCLKAITQS</sequence>
<organism evidence="1 2">
    <name type="scientific">Chelydra serpentina</name>
    <name type="common">Snapping turtle</name>
    <name type="synonym">Testudo serpentina</name>
    <dbReference type="NCBI Taxonomy" id="8475"/>
    <lineage>
        <taxon>Eukaryota</taxon>
        <taxon>Metazoa</taxon>
        <taxon>Chordata</taxon>
        <taxon>Craniata</taxon>
        <taxon>Vertebrata</taxon>
        <taxon>Euteleostomi</taxon>
        <taxon>Archelosauria</taxon>
        <taxon>Testudinata</taxon>
        <taxon>Testudines</taxon>
        <taxon>Cryptodira</taxon>
        <taxon>Durocryptodira</taxon>
        <taxon>Americhelydia</taxon>
        <taxon>Chelydroidea</taxon>
        <taxon>Chelydridae</taxon>
        <taxon>Chelydra</taxon>
    </lineage>
</organism>
<keyword evidence="2" id="KW-1185">Reference proteome</keyword>